<proteinExistence type="predicted"/>
<evidence type="ECO:0000313" key="2">
    <source>
        <dbReference type="EMBL" id="RRT48853.1"/>
    </source>
</evidence>
<organism evidence="2 3">
    <name type="scientific">Ensete ventricosum</name>
    <name type="common">Abyssinian banana</name>
    <name type="synonym">Musa ensete</name>
    <dbReference type="NCBI Taxonomy" id="4639"/>
    <lineage>
        <taxon>Eukaryota</taxon>
        <taxon>Viridiplantae</taxon>
        <taxon>Streptophyta</taxon>
        <taxon>Embryophyta</taxon>
        <taxon>Tracheophyta</taxon>
        <taxon>Spermatophyta</taxon>
        <taxon>Magnoliopsida</taxon>
        <taxon>Liliopsida</taxon>
        <taxon>Zingiberales</taxon>
        <taxon>Musaceae</taxon>
        <taxon>Ensete</taxon>
    </lineage>
</organism>
<gene>
    <name evidence="2" type="ORF">B296_00050728</name>
</gene>
<dbReference type="AlphaFoldDB" id="A0A426YAS6"/>
<evidence type="ECO:0000256" key="1">
    <source>
        <dbReference type="SAM" id="MobiDB-lite"/>
    </source>
</evidence>
<feature type="region of interest" description="Disordered" evidence="1">
    <location>
        <begin position="67"/>
        <end position="110"/>
    </location>
</feature>
<reference evidence="2 3" key="1">
    <citation type="journal article" date="2014" name="Agronomy (Basel)">
        <title>A Draft Genome Sequence for Ensete ventricosum, the Drought-Tolerant Tree Against Hunger.</title>
        <authorList>
            <person name="Harrison J."/>
            <person name="Moore K.A."/>
            <person name="Paszkiewicz K."/>
            <person name="Jones T."/>
            <person name="Grant M."/>
            <person name="Ambacheew D."/>
            <person name="Muzemil S."/>
            <person name="Studholme D.J."/>
        </authorList>
    </citation>
    <scope>NUCLEOTIDE SEQUENCE [LARGE SCALE GENOMIC DNA]</scope>
</reference>
<sequence length="340" mass="36441">MLAPVQALATVGLGANLVFTDAFTVKCLMICRIRLVQVMATKGRKTRKAKAAVVMAGSKREFRSSLRGGEACPGVDGSANDRRELGSQSTRCGASRDGTSMLPPTGPGEGVCGGRVSVGGDLEPSASYTCHVGVVSSAVAKAGPRGDDVLVVSSPWGPQDGWVEIFCYYPSDGDVVEEAGERKESPEGRRGGEREGQNEVVQRSLAWDFGCREGGREYAVVQEFMVNYQRQYRFWVLNYWQEMGGGRGVGDTSMCVHPMVSLSSVHSPLLPPAAAMADSRPLSGGDEDRGTSLSSAKMHALPRRRCSSSPFTNCTCTHSGLFPMLGFFLSPNNLLRGFRI</sequence>
<evidence type="ECO:0000313" key="3">
    <source>
        <dbReference type="Proteomes" id="UP000287651"/>
    </source>
</evidence>
<dbReference type="EMBL" id="AMZH03013692">
    <property type="protein sequence ID" value="RRT48853.1"/>
    <property type="molecule type" value="Genomic_DNA"/>
</dbReference>
<dbReference type="Proteomes" id="UP000287651">
    <property type="component" value="Unassembled WGS sequence"/>
</dbReference>
<feature type="region of interest" description="Disordered" evidence="1">
    <location>
        <begin position="178"/>
        <end position="197"/>
    </location>
</feature>
<feature type="compositionally biased region" description="Basic and acidic residues" evidence="1">
    <location>
        <begin position="179"/>
        <end position="197"/>
    </location>
</feature>
<name>A0A426YAS6_ENSVE</name>
<accession>A0A426YAS6</accession>
<feature type="region of interest" description="Disordered" evidence="1">
    <location>
        <begin position="273"/>
        <end position="297"/>
    </location>
</feature>
<protein>
    <submittedName>
        <fullName evidence="2">Uncharacterized protein</fullName>
    </submittedName>
</protein>
<comment type="caution">
    <text evidence="2">The sequence shown here is derived from an EMBL/GenBank/DDBJ whole genome shotgun (WGS) entry which is preliminary data.</text>
</comment>